<dbReference type="InterPro" id="IPR006775">
    <property type="entry name" value="GH116_catalytic"/>
</dbReference>
<evidence type="ECO:0000313" key="6">
    <source>
        <dbReference type="EnsemblMetazoa" id="XP_031787879"/>
    </source>
</evidence>
<accession>A0A7M7QJP3</accession>
<dbReference type="Pfam" id="PF00379">
    <property type="entry name" value="Chitin_bind_4"/>
    <property type="match status" value="1"/>
</dbReference>
<evidence type="ECO:0000259" key="5">
    <source>
        <dbReference type="Pfam" id="PF12215"/>
    </source>
</evidence>
<protein>
    <recommendedName>
        <fullName evidence="8">Glucosylceramidase</fullName>
    </recommendedName>
</protein>
<feature type="region of interest" description="Disordered" evidence="3">
    <location>
        <begin position="912"/>
        <end position="935"/>
    </location>
</feature>
<dbReference type="PROSITE" id="PS00233">
    <property type="entry name" value="CHIT_BIND_RR_1"/>
    <property type="match status" value="1"/>
</dbReference>
<dbReference type="EnsemblMetazoa" id="XM_031932019">
    <property type="protein sequence ID" value="XP_031787879"/>
    <property type="gene ID" value="LOC100121241"/>
</dbReference>
<dbReference type="InParanoid" id="A0A7M7QJP3"/>
<feature type="compositionally biased region" description="Polar residues" evidence="3">
    <location>
        <begin position="783"/>
        <end position="792"/>
    </location>
</feature>
<dbReference type="GO" id="GO:0042302">
    <property type="term" value="F:structural constituent of cuticle"/>
    <property type="evidence" value="ECO:0007669"/>
    <property type="project" value="UniProtKB-UniRule"/>
</dbReference>
<dbReference type="InterPro" id="IPR031311">
    <property type="entry name" value="CHIT_BIND_RR_consensus"/>
</dbReference>
<dbReference type="SUPFAM" id="SSF48208">
    <property type="entry name" value="Six-hairpin glycosidases"/>
    <property type="match status" value="1"/>
</dbReference>
<evidence type="ECO:0008006" key="8">
    <source>
        <dbReference type="Google" id="ProtNLM"/>
    </source>
</evidence>
<dbReference type="Pfam" id="PF12215">
    <property type="entry name" value="Glyco_hydr_116N"/>
    <property type="match status" value="1"/>
</dbReference>
<dbReference type="AlphaFoldDB" id="A0A7M7QJP3"/>
<dbReference type="SMR" id="A0A7M7QJP3"/>
<feature type="compositionally biased region" description="Basic residues" evidence="3">
    <location>
        <begin position="835"/>
        <end position="845"/>
    </location>
</feature>
<evidence type="ECO:0000313" key="7">
    <source>
        <dbReference type="Proteomes" id="UP000002358"/>
    </source>
</evidence>
<dbReference type="Proteomes" id="UP000002358">
    <property type="component" value="Chromosome 5"/>
</dbReference>
<dbReference type="Gene3D" id="1.50.10.10">
    <property type="match status" value="1"/>
</dbReference>
<feature type="region of interest" description="Disordered" evidence="3">
    <location>
        <begin position="766"/>
        <end position="794"/>
    </location>
</feature>
<dbReference type="InterPro" id="IPR012341">
    <property type="entry name" value="6hp_glycosidase-like_sf"/>
</dbReference>
<evidence type="ECO:0000256" key="2">
    <source>
        <dbReference type="PROSITE-ProRule" id="PRU00497"/>
    </source>
</evidence>
<feature type="domain" description="Glycosyl-hydrolase family 116 catalytic region" evidence="4">
    <location>
        <begin position="435"/>
        <end position="746"/>
    </location>
</feature>
<keyword evidence="7" id="KW-1185">Reference proteome</keyword>
<dbReference type="PANTHER" id="PTHR12654">
    <property type="entry name" value="BILE ACID BETA-GLUCOSIDASE-RELATED"/>
    <property type="match status" value="1"/>
</dbReference>
<reference evidence="6" key="1">
    <citation type="submission" date="2021-01" db="UniProtKB">
        <authorList>
            <consortium name="EnsemblMetazoa"/>
        </authorList>
    </citation>
    <scope>IDENTIFICATION</scope>
</reference>
<name>A0A7M7QJP3_NASVI</name>
<keyword evidence="1 2" id="KW-0193">Cuticle</keyword>
<sequence>MGGRVREVPKYGFKVRLDHEYPEKWSQKLRPKFKQTIQMMPLAVRYVFYYTNVSRYGRPVLMDYFNMRHGQQIYGVPIGGLGGGSIGRGFRGEFCRYALLPGLYSYHVIPANQFILTVRDVNGNTIYNQVLSTKTKPKHLRSWKWGFEGNKASYTGLYPRSWTTYEVEELELKLTCRQVSPVIPHDYKDSSLPCAVFVWDVVNRSNRDLRIAITFTFQSGCASKEDAQGDKWTEFFELDESRGTMIHQEFRGMPCTYAISSRTRPDDVGVTRMIGFDPRGNGAVLWQRLQNAGRFDESAEPRISSKTRKPIATAVCADTLVKAGSSGFLEFSLAWHMPKIQFFFKKKDHLRYYTQFFSGEKAGPEICRYALSQYERWEDEIERWQKSVLEDPDLPDWYKSAIFNELYFVSDGGSLWLSTDESNELQPDDPRRRYGRFAYLEGHEYRMYNTYDVHFYAAFALAQLWPNLEACIQYEFRDSVHAEDQQRLQGLYDGSKRHRKVKGSVPHDIGDPGEEPFDLINAYPIHDVSQWRDLNSKFVLSCYRIYFFNRNLEQLRDFWSTIKLVLEHSLTFDEDNDGLIENGGFPDQTYDCWVMSGPSAYCGGLWIAALHCAVKMAELLGESEDEARYKGILDRGKVAFQDKLWNGKYYNFDCGKDESKLSIMSDQLCGHWLLRACGFSYEVFPQDRVRSSLETVFQNNVMKYKNGQQGAVNGFSPTGSIDYSCIQSEEMWTGVAYGLAALLIHEVAAVLLVLVGSALCSLEPAGYRSPSSHSQYLPPYRRQPSTRLSAPSRQYVPAPADSYNFGGQPEILEARRAAPLPSTAYGVPDYNSQHNHGHHHHHHYQRHQEEHHEPAKYNFAYQVKDSNSGNDYSHQESRDGSLTRGSYSVLLPDGRRQIVEYEADEAGYRPKISYEAAQPQSRYGQPSRAYPGGPY</sequence>
<dbReference type="FunCoup" id="A0A7M7QJP3">
    <property type="interactions" value="510"/>
</dbReference>
<evidence type="ECO:0000256" key="1">
    <source>
        <dbReference type="ARBA" id="ARBA00022460"/>
    </source>
</evidence>
<dbReference type="Pfam" id="PF04685">
    <property type="entry name" value="DUF608"/>
    <property type="match status" value="1"/>
</dbReference>
<organism evidence="6 7">
    <name type="scientific">Nasonia vitripennis</name>
    <name type="common">Parasitic wasp</name>
    <dbReference type="NCBI Taxonomy" id="7425"/>
    <lineage>
        <taxon>Eukaryota</taxon>
        <taxon>Metazoa</taxon>
        <taxon>Ecdysozoa</taxon>
        <taxon>Arthropoda</taxon>
        <taxon>Hexapoda</taxon>
        <taxon>Insecta</taxon>
        <taxon>Pterygota</taxon>
        <taxon>Neoptera</taxon>
        <taxon>Endopterygota</taxon>
        <taxon>Hymenoptera</taxon>
        <taxon>Apocrita</taxon>
        <taxon>Proctotrupomorpha</taxon>
        <taxon>Chalcidoidea</taxon>
        <taxon>Pteromalidae</taxon>
        <taxon>Pteromalinae</taxon>
        <taxon>Nasonia</taxon>
    </lineage>
</organism>
<dbReference type="GO" id="GO:0008422">
    <property type="term" value="F:beta-glucosidase activity"/>
    <property type="evidence" value="ECO:0007669"/>
    <property type="project" value="TreeGrafter"/>
</dbReference>
<dbReference type="OrthoDB" id="730489at2759"/>
<dbReference type="PANTHER" id="PTHR12654:SF0">
    <property type="entry name" value="NON-LYSOSOMAL GLUCOSYLCERAMIDASE"/>
    <property type="match status" value="1"/>
</dbReference>
<dbReference type="PRINTS" id="PR00947">
    <property type="entry name" value="CUTICLE"/>
</dbReference>
<feature type="region of interest" description="Disordered" evidence="3">
    <location>
        <begin position="864"/>
        <end position="888"/>
    </location>
</feature>
<feature type="region of interest" description="Disordered" evidence="3">
    <location>
        <begin position="823"/>
        <end position="852"/>
    </location>
</feature>
<evidence type="ECO:0000256" key="3">
    <source>
        <dbReference type="SAM" id="MobiDB-lite"/>
    </source>
</evidence>
<evidence type="ECO:0000259" key="4">
    <source>
        <dbReference type="Pfam" id="PF04685"/>
    </source>
</evidence>
<dbReference type="InterPro" id="IPR052566">
    <property type="entry name" value="Non-lysos_glucosylceramidase"/>
</dbReference>
<dbReference type="GO" id="GO:0005975">
    <property type="term" value="P:carbohydrate metabolic process"/>
    <property type="evidence" value="ECO:0007669"/>
    <property type="project" value="InterPro"/>
</dbReference>
<dbReference type="InterPro" id="IPR008928">
    <property type="entry name" value="6-hairpin_glycosidase_sf"/>
</dbReference>
<proteinExistence type="predicted"/>
<dbReference type="InterPro" id="IPR000618">
    <property type="entry name" value="Insect_cuticle"/>
</dbReference>
<gene>
    <name evidence="6" type="primary">100121241</name>
</gene>
<feature type="domain" description="Glycosyl-hydrolase family 116 N-terminal" evidence="5">
    <location>
        <begin position="75"/>
        <end position="377"/>
    </location>
</feature>
<dbReference type="InterPro" id="IPR024462">
    <property type="entry name" value="GH116_N"/>
</dbReference>
<dbReference type="PROSITE" id="PS51155">
    <property type="entry name" value="CHIT_BIND_RR_2"/>
    <property type="match status" value="1"/>
</dbReference>